<dbReference type="PANTHER" id="PTHR42939">
    <property type="entry name" value="ABC TRANSPORTER ATP-BINDING PROTEIN ALBC-RELATED"/>
    <property type="match status" value="1"/>
</dbReference>
<dbReference type="InterPro" id="IPR003593">
    <property type="entry name" value="AAA+_ATPase"/>
</dbReference>
<gene>
    <name evidence="5" type="ORF">ABID14_001979</name>
</gene>
<keyword evidence="2" id="KW-0547">Nucleotide-binding</keyword>
<dbReference type="Proteomes" id="UP001549162">
    <property type="component" value="Unassembled WGS sequence"/>
</dbReference>
<dbReference type="RefSeq" id="WP_354369526.1">
    <property type="nucleotide sequence ID" value="NZ_JBEPMA010000022.1"/>
</dbReference>
<dbReference type="PROSITE" id="PS00211">
    <property type="entry name" value="ABC_TRANSPORTER_1"/>
    <property type="match status" value="1"/>
</dbReference>
<sequence>MNAIEIKNLNKSYKDFSLKDVSFNVEKGTVMGLIGANGSGKTTILKSILSIIKYEGEILIFGDKISNDIKEKLNSVFDEYFIGEYMNPIEIEKIYSSIYLSWDNNYYHGLLNKFDIPVKKKYKDFSKGMKVKLKIAIALSTKPKLLVLDEPTSGLDPVIRSEILDIFLDYMEDEDNTILISSHITTDLEKIADYITFIDNGEVVFSEEKYELEENYGIVRVSESDFEKIDKSFIVKFKKEKYQINVLVNDVHKFKEKYPELVMDKTNIDEIMVLYLRGEDA</sequence>
<evidence type="ECO:0000313" key="6">
    <source>
        <dbReference type="Proteomes" id="UP001549162"/>
    </source>
</evidence>
<dbReference type="SMART" id="SM00382">
    <property type="entry name" value="AAA"/>
    <property type="match status" value="1"/>
</dbReference>
<dbReference type="InterPro" id="IPR027417">
    <property type="entry name" value="P-loop_NTPase"/>
</dbReference>
<dbReference type="Pfam" id="PF00005">
    <property type="entry name" value="ABC_tran"/>
    <property type="match status" value="1"/>
</dbReference>
<evidence type="ECO:0000313" key="5">
    <source>
        <dbReference type="EMBL" id="MET3618340.1"/>
    </source>
</evidence>
<keyword evidence="3 5" id="KW-0067">ATP-binding</keyword>
<comment type="caution">
    <text evidence="5">The sequence shown here is derived from an EMBL/GenBank/DDBJ whole genome shotgun (WGS) entry which is preliminary data.</text>
</comment>
<organism evidence="5 6">
    <name type="scientific">Peptoniphilus olsenii</name>
    <dbReference type="NCBI Taxonomy" id="411570"/>
    <lineage>
        <taxon>Bacteria</taxon>
        <taxon>Bacillati</taxon>
        <taxon>Bacillota</taxon>
        <taxon>Tissierellia</taxon>
        <taxon>Tissierellales</taxon>
        <taxon>Peptoniphilaceae</taxon>
        <taxon>Peptoniphilus</taxon>
    </lineage>
</organism>
<protein>
    <submittedName>
        <fullName evidence="5">ABC-2 type transport system ATP-binding protein</fullName>
    </submittedName>
</protein>
<dbReference type="EMBL" id="JBEPMA010000022">
    <property type="protein sequence ID" value="MET3618340.1"/>
    <property type="molecule type" value="Genomic_DNA"/>
</dbReference>
<proteinExistence type="predicted"/>
<keyword evidence="1" id="KW-0813">Transport</keyword>
<dbReference type="SUPFAM" id="SSF52540">
    <property type="entry name" value="P-loop containing nucleoside triphosphate hydrolases"/>
    <property type="match status" value="1"/>
</dbReference>
<evidence type="ECO:0000256" key="3">
    <source>
        <dbReference type="ARBA" id="ARBA00022840"/>
    </source>
</evidence>
<evidence type="ECO:0000256" key="1">
    <source>
        <dbReference type="ARBA" id="ARBA00022448"/>
    </source>
</evidence>
<dbReference type="Gene3D" id="3.40.50.300">
    <property type="entry name" value="P-loop containing nucleotide triphosphate hydrolases"/>
    <property type="match status" value="1"/>
</dbReference>
<dbReference type="GO" id="GO:0005524">
    <property type="term" value="F:ATP binding"/>
    <property type="evidence" value="ECO:0007669"/>
    <property type="project" value="UniProtKB-KW"/>
</dbReference>
<name>A0ABV2JBZ9_9FIRM</name>
<dbReference type="InterPro" id="IPR003439">
    <property type="entry name" value="ABC_transporter-like_ATP-bd"/>
</dbReference>
<accession>A0ABV2JBZ9</accession>
<dbReference type="CDD" id="cd03230">
    <property type="entry name" value="ABC_DR_subfamily_A"/>
    <property type="match status" value="1"/>
</dbReference>
<feature type="domain" description="ABC transporter" evidence="4">
    <location>
        <begin position="1"/>
        <end position="225"/>
    </location>
</feature>
<reference evidence="5 6" key="1">
    <citation type="submission" date="2024-06" db="EMBL/GenBank/DDBJ databases">
        <title>Genomic Encyclopedia of Type Strains, Phase IV (KMG-IV): sequencing the most valuable type-strain genomes for metagenomic binning, comparative biology and taxonomic classification.</title>
        <authorList>
            <person name="Goeker M."/>
        </authorList>
    </citation>
    <scope>NUCLEOTIDE SEQUENCE [LARGE SCALE GENOMIC DNA]</scope>
    <source>
        <strain evidence="5 6">DSM 21460</strain>
    </source>
</reference>
<evidence type="ECO:0000259" key="4">
    <source>
        <dbReference type="PROSITE" id="PS50893"/>
    </source>
</evidence>
<dbReference type="InterPro" id="IPR051782">
    <property type="entry name" value="ABC_Transporter_VariousFunc"/>
</dbReference>
<keyword evidence="6" id="KW-1185">Reference proteome</keyword>
<dbReference type="PANTHER" id="PTHR42939:SF3">
    <property type="entry name" value="ABC TRANSPORTER ATP-BINDING COMPONENT"/>
    <property type="match status" value="1"/>
</dbReference>
<dbReference type="InterPro" id="IPR017871">
    <property type="entry name" value="ABC_transporter-like_CS"/>
</dbReference>
<dbReference type="PROSITE" id="PS50893">
    <property type="entry name" value="ABC_TRANSPORTER_2"/>
    <property type="match status" value="1"/>
</dbReference>
<evidence type="ECO:0000256" key="2">
    <source>
        <dbReference type="ARBA" id="ARBA00022741"/>
    </source>
</evidence>